<evidence type="ECO:0000256" key="1">
    <source>
        <dbReference type="SAM" id="MobiDB-lite"/>
    </source>
</evidence>
<reference evidence="3 4" key="1">
    <citation type="journal article" date="2014" name="Genome Announc.">
        <title>Draft Genome Sequence of Streptomyces roseochromogenes subsp. oscitans DS 12.976, Producer of the Aminocoumarin Antibiotic Clorobiocin.</title>
        <authorList>
            <person name="Ruckert C."/>
            <person name="Kalinowski J."/>
            <person name="Heide L."/>
            <person name="Apel A.K."/>
        </authorList>
    </citation>
    <scope>NUCLEOTIDE SEQUENCE [LARGE SCALE GENOMIC DNA]</scope>
    <source>
        <strain evidence="3 4">DS 12.976</strain>
    </source>
</reference>
<dbReference type="Proteomes" id="UP000017984">
    <property type="component" value="Chromosome"/>
</dbReference>
<feature type="compositionally biased region" description="Polar residues" evidence="1">
    <location>
        <begin position="1"/>
        <end position="11"/>
    </location>
</feature>
<accession>V6JQH1</accession>
<evidence type="ECO:0000313" key="3">
    <source>
        <dbReference type="EMBL" id="EST21973.1"/>
    </source>
</evidence>
<dbReference type="STRING" id="1352936.M878_35680"/>
<dbReference type="PATRIC" id="fig|1352936.5.peg.7421"/>
<keyword evidence="2" id="KW-1133">Transmembrane helix</keyword>
<keyword evidence="2" id="KW-0812">Transmembrane</keyword>
<protein>
    <submittedName>
        <fullName evidence="3">Uncharacterized protein</fullName>
    </submittedName>
</protein>
<keyword evidence="2" id="KW-0472">Membrane</keyword>
<dbReference type="HOGENOM" id="CLU_3012505_0_0_11"/>
<dbReference type="AlphaFoldDB" id="V6JQH1"/>
<organism evidence="3 4">
    <name type="scientific">Streptomyces roseochromogenus subsp. oscitans DS 12.976</name>
    <dbReference type="NCBI Taxonomy" id="1352936"/>
    <lineage>
        <taxon>Bacteria</taxon>
        <taxon>Bacillati</taxon>
        <taxon>Actinomycetota</taxon>
        <taxon>Actinomycetes</taxon>
        <taxon>Kitasatosporales</taxon>
        <taxon>Streptomycetaceae</taxon>
        <taxon>Streptomyces</taxon>
    </lineage>
</organism>
<name>V6JQH1_STRRC</name>
<comment type="caution">
    <text evidence="3">The sequence shown here is derived from an EMBL/GenBank/DDBJ whole genome shotgun (WGS) entry which is preliminary data.</text>
</comment>
<evidence type="ECO:0000256" key="2">
    <source>
        <dbReference type="SAM" id="Phobius"/>
    </source>
</evidence>
<sequence>MSSDTLTQSPTAPEKPGPANAPQRRYGQWTAAVVVLLLWFTIGALYPQVFGVKAAR</sequence>
<evidence type="ECO:0000313" key="4">
    <source>
        <dbReference type="Proteomes" id="UP000017984"/>
    </source>
</evidence>
<dbReference type="RefSeq" id="WP_023551810.1">
    <property type="nucleotide sequence ID" value="NZ_CM002285.1"/>
</dbReference>
<feature type="region of interest" description="Disordered" evidence="1">
    <location>
        <begin position="1"/>
        <end position="24"/>
    </location>
</feature>
<proteinExistence type="predicted"/>
<keyword evidence="4" id="KW-1185">Reference proteome</keyword>
<gene>
    <name evidence="3" type="ORF">M878_35680</name>
</gene>
<feature type="transmembrane region" description="Helical" evidence="2">
    <location>
        <begin position="26"/>
        <end position="46"/>
    </location>
</feature>
<dbReference type="EMBL" id="AWQX01000313">
    <property type="protein sequence ID" value="EST21973.1"/>
    <property type="molecule type" value="Genomic_DNA"/>
</dbReference>